<dbReference type="AlphaFoldDB" id="D8S7T6"/>
<dbReference type="OMA" id="YRIACHA"/>
<evidence type="ECO:0000256" key="2">
    <source>
        <dbReference type="ARBA" id="ARBA00022723"/>
    </source>
</evidence>
<comment type="subcellular location">
    <subcellularLocation>
        <location evidence="1">Nucleus</location>
    </subcellularLocation>
</comment>
<dbReference type="SUPFAM" id="SSF57667">
    <property type="entry name" value="beta-beta-alpha zinc fingers"/>
    <property type="match status" value="3"/>
</dbReference>
<dbReference type="Gramene" id="EFJ19661">
    <property type="protein sequence ID" value="EFJ19661"/>
    <property type="gene ID" value="SELMODRAFT_34350"/>
</dbReference>
<evidence type="ECO:0000256" key="8">
    <source>
        <dbReference type="PROSITE-ProRule" id="PRU00042"/>
    </source>
</evidence>
<dbReference type="InterPro" id="IPR036236">
    <property type="entry name" value="Znf_C2H2_sf"/>
</dbReference>
<dbReference type="HOGENOM" id="CLU_045458_0_0_1"/>
<feature type="non-terminal residue" evidence="10">
    <location>
        <position position="1"/>
    </location>
</feature>
<keyword evidence="5" id="KW-0805">Transcription regulation</keyword>
<dbReference type="Pfam" id="PF00096">
    <property type="entry name" value="zf-C2H2"/>
    <property type="match status" value="2"/>
</dbReference>
<keyword evidence="11" id="KW-1185">Reference proteome</keyword>
<feature type="domain" description="C2H2-type" evidence="9">
    <location>
        <begin position="139"/>
        <end position="164"/>
    </location>
</feature>
<evidence type="ECO:0000256" key="3">
    <source>
        <dbReference type="ARBA" id="ARBA00022771"/>
    </source>
</evidence>
<evidence type="ECO:0000313" key="10">
    <source>
        <dbReference type="EMBL" id="EFJ19661.1"/>
    </source>
</evidence>
<keyword evidence="6" id="KW-0804">Transcription</keyword>
<dbReference type="PROSITE" id="PS50157">
    <property type="entry name" value="ZINC_FINGER_C2H2_2"/>
    <property type="match status" value="6"/>
</dbReference>
<dbReference type="GO" id="GO:0005634">
    <property type="term" value="C:nucleus"/>
    <property type="evidence" value="ECO:0000318"/>
    <property type="project" value="GO_Central"/>
</dbReference>
<dbReference type="STRING" id="88036.D8S7T6"/>
<dbReference type="Proteomes" id="UP000001514">
    <property type="component" value="Unassembled WGS sequence"/>
</dbReference>
<keyword evidence="7" id="KW-0539">Nucleus</keyword>
<dbReference type="eggNOG" id="KOG1721">
    <property type="taxonomic scope" value="Eukaryota"/>
</dbReference>
<dbReference type="SMART" id="SM00355">
    <property type="entry name" value="ZnF_C2H2"/>
    <property type="match status" value="8"/>
</dbReference>
<feature type="domain" description="C2H2-type" evidence="9">
    <location>
        <begin position="107"/>
        <end position="132"/>
    </location>
</feature>
<dbReference type="GO" id="GO:0006357">
    <property type="term" value="P:regulation of transcription by RNA polymerase II"/>
    <property type="evidence" value="ECO:0000318"/>
    <property type="project" value="GO_Central"/>
</dbReference>
<organism evidence="11">
    <name type="scientific">Selaginella moellendorffii</name>
    <name type="common">Spikemoss</name>
    <dbReference type="NCBI Taxonomy" id="88036"/>
    <lineage>
        <taxon>Eukaryota</taxon>
        <taxon>Viridiplantae</taxon>
        <taxon>Streptophyta</taxon>
        <taxon>Embryophyta</taxon>
        <taxon>Tracheophyta</taxon>
        <taxon>Lycopodiopsida</taxon>
        <taxon>Selaginellales</taxon>
        <taxon>Selaginellaceae</taxon>
        <taxon>Selaginella</taxon>
    </lineage>
</organism>
<dbReference type="PANTHER" id="PTHR46179">
    <property type="entry name" value="ZINC FINGER PROTEIN"/>
    <property type="match status" value="1"/>
</dbReference>
<evidence type="ECO:0000256" key="7">
    <source>
        <dbReference type="ARBA" id="ARBA00023242"/>
    </source>
</evidence>
<dbReference type="PROSITE" id="PS00028">
    <property type="entry name" value="ZINC_FINGER_C2H2_1"/>
    <property type="match status" value="4"/>
</dbReference>
<dbReference type="Gene3D" id="3.30.160.60">
    <property type="entry name" value="Classic Zinc Finger"/>
    <property type="match status" value="6"/>
</dbReference>
<feature type="domain" description="C2H2-type" evidence="9">
    <location>
        <begin position="199"/>
        <end position="229"/>
    </location>
</feature>
<dbReference type="InterPro" id="IPR051061">
    <property type="entry name" value="Zinc_finger_trans_reg"/>
</dbReference>
<reference evidence="10 11" key="1">
    <citation type="journal article" date="2011" name="Science">
        <title>The Selaginella genome identifies genetic changes associated with the evolution of vascular plants.</title>
        <authorList>
            <person name="Banks J.A."/>
            <person name="Nishiyama T."/>
            <person name="Hasebe M."/>
            <person name="Bowman J.L."/>
            <person name="Gribskov M."/>
            <person name="dePamphilis C."/>
            <person name="Albert V.A."/>
            <person name="Aono N."/>
            <person name="Aoyama T."/>
            <person name="Ambrose B.A."/>
            <person name="Ashton N.W."/>
            <person name="Axtell M.J."/>
            <person name="Barker E."/>
            <person name="Barker M.S."/>
            <person name="Bennetzen J.L."/>
            <person name="Bonawitz N.D."/>
            <person name="Chapple C."/>
            <person name="Cheng C."/>
            <person name="Correa L.G."/>
            <person name="Dacre M."/>
            <person name="DeBarry J."/>
            <person name="Dreyer I."/>
            <person name="Elias M."/>
            <person name="Engstrom E.M."/>
            <person name="Estelle M."/>
            <person name="Feng L."/>
            <person name="Finet C."/>
            <person name="Floyd S.K."/>
            <person name="Frommer W.B."/>
            <person name="Fujita T."/>
            <person name="Gramzow L."/>
            <person name="Gutensohn M."/>
            <person name="Harholt J."/>
            <person name="Hattori M."/>
            <person name="Heyl A."/>
            <person name="Hirai T."/>
            <person name="Hiwatashi Y."/>
            <person name="Ishikawa M."/>
            <person name="Iwata M."/>
            <person name="Karol K.G."/>
            <person name="Koehler B."/>
            <person name="Kolukisaoglu U."/>
            <person name="Kubo M."/>
            <person name="Kurata T."/>
            <person name="Lalonde S."/>
            <person name="Li K."/>
            <person name="Li Y."/>
            <person name="Litt A."/>
            <person name="Lyons E."/>
            <person name="Manning G."/>
            <person name="Maruyama T."/>
            <person name="Michael T.P."/>
            <person name="Mikami K."/>
            <person name="Miyazaki S."/>
            <person name="Morinaga S."/>
            <person name="Murata T."/>
            <person name="Mueller-Roeber B."/>
            <person name="Nelson D.R."/>
            <person name="Obara M."/>
            <person name="Oguri Y."/>
            <person name="Olmstead R.G."/>
            <person name="Onodera N."/>
            <person name="Petersen B.L."/>
            <person name="Pils B."/>
            <person name="Prigge M."/>
            <person name="Rensing S.A."/>
            <person name="Riano-Pachon D.M."/>
            <person name="Roberts A.W."/>
            <person name="Sato Y."/>
            <person name="Scheller H.V."/>
            <person name="Schulz B."/>
            <person name="Schulz C."/>
            <person name="Shakirov E.V."/>
            <person name="Shibagaki N."/>
            <person name="Shinohara N."/>
            <person name="Shippen D.E."/>
            <person name="Soerensen I."/>
            <person name="Sotooka R."/>
            <person name="Sugimoto N."/>
            <person name="Sugita M."/>
            <person name="Sumikawa N."/>
            <person name="Tanurdzic M."/>
            <person name="Theissen G."/>
            <person name="Ulvskov P."/>
            <person name="Wakazuki S."/>
            <person name="Weng J.K."/>
            <person name="Willats W.W."/>
            <person name="Wipf D."/>
            <person name="Wolf P.G."/>
            <person name="Yang L."/>
            <person name="Zimmer A.D."/>
            <person name="Zhu Q."/>
            <person name="Mitros T."/>
            <person name="Hellsten U."/>
            <person name="Loque D."/>
            <person name="Otillar R."/>
            <person name="Salamov A."/>
            <person name="Schmutz J."/>
            <person name="Shapiro H."/>
            <person name="Lindquist E."/>
            <person name="Lucas S."/>
            <person name="Rokhsar D."/>
            <person name="Grigoriev I.V."/>
        </authorList>
    </citation>
    <scope>NUCLEOTIDE SEQUENCE [LARGE SCALE GENOMIC DNA]</scope>
</reference>
<evidence type="ECO:0000313" key="11">
    <source>
        <dbReference type="Proteomes" id="UP000001514"/>
    </source>
</evidence>
<dbReference type="PANTHER" id="PTHR46179:SF13">
    <property type="entry name" value="C2H2-TYPE DOMAIN-CONTAINING PROTEIN"/>
    <property type="match status" value="1"/>
</dbReference>
<dbReference type="EMBL" id="GL377605">
    <property type="protein sequence ID" value="EFJ19661.1"/>
    <property type="molecule type" value="Genomic_DNA"/>
</dbReference>
<dbReference type="KEGG" id="smo:SELMODRAFT_34350"/>
<gene>
    <name evidence="10" type="ORF">SELMODRAFT_34350</name>
</gene>
<protein>
    <recommendedName>
        <fullName evidence="9">C2H2-type domain-containing protein</fullName>
    </recommendedName>
</protein>
<evidence type="ECO:0000256" key="6">
    <source>
        <dbReference type="ARBA" id="ARBA00023163"/>
    </source>
</evidence>
<evidence type="ECO:0000256" key="4">
    <source>
        <dbReference type="ARBA" id="ARBA00022833"/>
    </source>
</evidence>
<keyword evidence="2" id="KW-0479">Metal-binding</keyword>
<proteinExistence type="predicted"/>
<keyword evidence="4" id="KW-0862">Zinc</keyword>
<evidence type="ECO:0000259" key="9">
    <source>
        <dbReference type="PROSITE" id="PS50157"/>
    </source>
</evidence>
<name>D8S7T6_SELML</name>
<feature type="domain" description="C2H2-type" evidence="9">
    <location>
        <begin position="33"/>
        <end position="68"/>
    </location>
</feature>
<evidence type="ECO:0000256" key="1">
    <source>
        <dbReference type="ARBA" id="ARBA00004123"/>
    </source>
</evidence>
<keyword evidence="3 8" id="KW-0863">Zinc-finger</keyword>
<sequence length="253" mass="29859">EEKKYECRECGKKLGKPSLLRQHLLCHSNERKFCCPVDSCGAKYKWENHLKRHINDKHDGKVHACSRPGCIFTTRILHDLKRHTKLHEKKGTLQRHRDKGLEEAKEHACKEEKCGKAFRYPSQLRYHEETCHGEIYVDIVCSEPGCNERFDHPSDLSEHTRNAHKYVFCEVCGKQCMRSKIKRHYATHDKAGLLNRERIKCPYPDCPLTYLQENNLRKHIKVAHLKFRPYPCSNPECGKSFAYRHVRDNHERS</sequence>
<dbReference type="InParanoid" id="D8S7T6"/>
<feature type="domain" description="C2H2-type" evidence="9">
    <location>
        <begin position="230"/>
        <end position="253"/>
    </location>
</feature>
<dbReference type="GO" id="GO:0008270">
    <property type="term" value="F:zinc ion binding"/>
    <property type="evidence" value="ECO:0007669"/>
    <property type="project" value="UniProtKB-KW"/>
</dbReference>
<evidence type="ECO:0000256" key="5">
    <source>
        <dbReference type="ARBA" id="ARBA00023015"/>
    </source>
</evidence>
<feature type="non-terminal residue" evidence="10">
    <location>
        <position position="253"/>
    </location>
</feature>
<dbReference type="InterPro" id="IPR013087">
    <property type="entry name" value="Znf_C2H2_type"/>
</dbReference>
<accession>D8S7T6</accession>
<feature type="domain" description="C2H2-type" evidence="9">
    <location>
        <begin position="5"/>
        <end position="32"/>
    </location>
</feature>